<dbReference type="Pfam" id="PF00557">
    <property type="entry name" value="Peptidase_M24"/>
    <property type="match status" value="1"/>
</dbReference>
<name>G7VGB9_9CREN</name>
<organism evidence="11 12">
    <name type="scientific">Pyrobaculum ferrireducens</name>
    <dbReference type="NCBI Taxonomy" id="1104324"/>
    <lineage>
        <taxon>Archaea</taxon>
        <taxon>Thermoproteota</taxon>
        <taxon>Thermoprotei</taxon>
        <taxon>Thermoproteales</taxon>
        <taxon>Thermoproteaceae</taxon>
        <taxon>Pyrobaculum</taxon>
    </lineage>
</organism>
<dbReference type="InterPro" id="IPR036390">
    <property type="entry name" value="WH_DNA-bd_sf"/>
</dbReference>
<dbReference type="GO" id="GO:0006508">
    <property type="term" value="P:proteolysis"/>
    <property type="evidence" value="ECO:0007669"/>
    <property type="project" value="UniProtKB-KW"/>
</dbReference>
<feature type="binding site" evidence="8">
    <location>
        <position position="152"/>
    </location>
    <ligand>
        <name>a divalent metal cation</name>
        <dbReference type="ChEBI" id="CHEBI:60240"/>
        <label>2</label>
        <note>catalytic</note>
    </ligand>
</feature>
<dbReference type="SUPFAM" id="SSF46785">
    <property type="entry name" value="Winged helix' DNA-binding domain"/>
    <property type="match status" value="1"/>
</dbReference>
<dbReference type="Gene3D" id="3.90.230.10">
    <property type="entry name" value="Creatinase/methionine aminopeptidase superfamily"/>
    <property type="match status" value="1"/>
</dbReference>
<comment type="subunit">
    <text evidence="8">Monomer.</text>
</comment>
<feature type="domain" description="Peptidase M24" evidence="10">
    <location>
        <begin position="5"/>
        <end position="277"/>
    </location>
</feature>
<feature type="binding site" evidence="8">
    <location>
        <position position="160"/>
    </location>
    <ligand>
        <name>substrate</name>
    </ligand>
</feature>
<evidence type="ECO:0000256" key="1">
    <source>
        <dbReference type="ARBA" id="ARBA00000294"/>
    </source>
</evidence>
<dbReference type="STRING" id="1104324.P186_0376"/>
<dbReference type="InterPro" id="IPR001714">
    <property type="entry name" value="Pept_M24_MAP"/>
</dbReference>
<proteinExistence type="inferred from homology"/>
<gene>
    <name evidence="8" type="primary">map</name>
    <name evidence="11" type="ORF">P186_0376</name>
</gene>
<dbReference type="GO" id="GO:0070006">
    <property type="term" value="F:metalloaminopeptidase activity"/>
    <property type="evidence" value="ECO:0007669"/>
    <property type="project" value="UniProtKB-UniRule"/>
</dbReference>
<accession>G7VGB9</accession>
<dbReference type="InterPro" id="IPR036388">
    <property type="entry name" value="WH-like_DNA-bd_sf"/>
</dbReference>
<comment type="function">
    <text evidence="8 9">Removes the N-terminal methionine from nascent proteins. The N-terminal methionine is often cleaved when the second residue in the primary sequence is small and uncharged (Met-Ala-, Cys, Gly, Pro, Ser, Thr, or Val).</text>
</comment>
<dbReference type="PANTHER" id="PTHR45777:SF2">
    <property type="entry name" value="METHIONINE AMINOPEPTIDASE 2"/>
    <property type="match status" value="1"/>
</dbReference>
<evidence type="ECO:0000256" key="7">
    <source>
        <dbReference type="ARBA" id="ARBA00022801"/>
    </source>
</evidence>
<dbReference type="Proteomes" id="UP000005867">
    <property type="component" value="Chromosome"/>
</dbReference>
<evidence type="ECO:0000256" key="2">
    <source>
        <dbReference type="ARBA" id="ARBA00001936"/>
    </source>
</evidence>
<evidence type="ECO:0000256" key="8">
    <source>
        <dbReference type="HAMAP-Rule" id="MF_01975"/>
    </source>
</evidence>
<evidence type="ECO:0000256" key="9">
    <source>
        <dbReference type="RuleBase" id="RU003653"/>
    </source>
</evidence>
<feature type="binding site" evidence="8">
    <location>
        <position position="271"/>
    </location>
    <ligand>
        <name>a divalent metal cation</name>
        <dbReference type="ChEBI" id="CHEBI:60240"/>
        <label>2</label>
        <note>catalytic</note>
    </ligand>
</feature>
<dbReference type="InterPro" id="IPR028595">
    <property type="entry name" value="MetAP_archaeal"/>
</dbReference>
<feature type="binding site" evidence="8">
    <location>
        <position position="186"/>
    </location>
    <ligand>
        <name>a divalent metal cation</name>
        <dbReference type="ChEBI" id="CHEBI:60240"/>
        <label>2</label>
        <note>catalytic</note>
    </ligand>
</feature>
<dbReference type="GO" id="GO:0046872">
    <property type="term" value="F:metal ion binding"/>
    <property type="evidence" value="ECO:0007669"/>
    <property type="project" value="UniProtKB-UniRule"/>
</dbReference>
<dbReference type="EC" id="3.4.11.18" evidence="8 9"/>
<dbReference type="PRINTS" id="PR00599">
    <property type="entry name" value="MAPEPTIDASE"/>
</dbReference>
<dbReference type="eggNOG" id="arCOG01001">
    <property type="taxonomic scope" value="Archaea"/>
</dbReference>
<dbReference type="InterPro" id="IPR050247">
    <property type="entry name" value="Met_Aminopeptidase_Type2"/>
</dbReference>
<evidence type="ECO:0000313" key="12">
    <source>
        <dbReference type="Proteomes" id="UP000005867"/>
    </source>
</evidence>
<feature type="binding site" evidence="8">
    <location>
        <position position="92"/>
    </location>
    <ligand>
        <name>a divalent metal cation</name>
        <dbReference type="ChEBI" id="CHEBI:60240"/>
        <label>2</label>
        <note>catalytic</note>
    </ligand>
</feature>
<comment type="cofactor">
    <cofactor evidence="3">
        <name>Fe(2+)</name>
        <dbReference type="ChEBI" id="CHEBI:29033"/>
    </cofactor>
</comment>
<dbReference type="InterPro" id="IPR036005">
    <property type="entry name" value="Creatinase/aminopeptidase-like"/>
</dbReference>
<dbReference type="HAMAP" id="MF_01975">
    <property type="entry name" value="MetAP_2_arc"/>
    <property type="match status" value="1"/>
</dbReference>
<dbReference type="RefSeq" id="WP_014287658.1">
    <property type="nucleotide sequence ID" value="NC_016645.1"/>
</dbReference>
<dbReference type="GeneID" id="11594641"/>
<dbReference type="Gene3D" id="1.10.10.10">
    <property type="entry name" value="Winged helix-like DNA-binding domain superfamily/Winged helix DNA-binding domain"/>
    <property type="match status" value="1"/>
</dbReference>
<feature type="binding site" evidence="8">
    <location>
        <position position="92"/>
    </location>
    <ligand>
        <name>a divalent metal cation</name>
        <dbReference type="ChEBI" id="CHEBI:60240"/>
        <label>1</label>
    </ligand>
</feature>
<dbReference type="AlphaFoldDB" id="G7VGB9"/>
<dbReference type="KEGG" id="pyr:P186_0376"/>
<feature type="binding site" evidence="8">
    <location>
        <position position="271"/>
    </location>
    <ligand>
        <name>a divalent metal cation</name>
        <dbReference type="ChEBI" id="CHEBI:60240"/>
        <label>1</label>
    </ligand>
</feature>
<dbReference type="NCBIfam" id="TIGR00501">
    <property type="entry name" value="met_pdase_II"/>
    <property type="match status" value="1"/>
</dbReference>
<dbReference type="HOGENOM" id="CLU_015857_7_0_2"/>
<feature type="binding site" evidence="8">
    <location>
        <position position="61"/>
    </location>
    <ligand>
        <name>substrate</name>
    </ligand>
</feature>
<evidence type="ECO:0000256" key="3">
    <source>
        <dbReference type="ARBA" id="ARBA00001954"/>
    </source>
</evidence>
<feature type="binding site" evidence="8">
    <location>
        <position position="81"/>
    </location>
    <ligand>
        <name>a divalent metal cation</name>
        <dbReference type="ChEBI" id="CHEBI:60240"/>
        <label>1</label>
    </ligand>
</feature>
<comment type="similarity">
    <text evidence="8">Belongs to the peptidase M24A family. Methionine aminopeptidase archaeal type 2 subfamily.</text>
</comment>
<dbReference type="GO" id="GO:0004239">
    <property type="term" value="F:initiator methionyl aminopeptidase activity"/>
    <property type="evidence" value="ECO:0007669"/>
    <property type="project" value="UniProtKB-UniRule"/>
</dbReference>
<dbReference type="OrthoDB" id="372008at2157"/>
<dbReference type="InterPro" id="IPR002468">
    <property type="entry name" value="Pept_M24A_MAP2"/>
</dbReference>
<keyword evidence="12" id="KW-1185">Reference proteome</keyword>
<dbReference type="EMBL" id="CP003098">
    <property type="protein sequence ID" value="AET31830.1"/>
    <property type="molecule type" value="Genomic_DNA"/>
</dbReference>
<protein>
    <recommendedName>
        <fullName evidence="8 9">Methionine aminopeptidase</fullName>
        <shortName evidence="8">MAP</shortName>
        <shortName evidence="8">MetAP</shortName>
        <ecNumber evidence="8 9">3.4.11.18</ecNumber>
    </recommendedName>
    <alternativeName>
        <fullName evidence="8">Peptidase M</fullName>
    </alternativeName>
</protein>
<evidence type="ECO:0000256" key="4">
    <source>
        <dbReference type="ARBA" id="ARBA00022438"/>
    </source>
</evidence>
<dbReference type="InterPro" id="IPR000994">
    <property type="entry name" value="Pept_M24"/>
</dbReference>
<keyword evidence="7 8" id="KW-0378">Hydrolase</keyword>
<keyword evidence="4 8" id="KW-0031">Aminopeptidase</keyword>
<dbReference type="SUPFAM" id="SSF55920">
    <property type="entry name" value="Creatinase/aminopeptidase"/>
    <property type="match status" value="1"/>
</dbReference>
<keyword evidence="5 8" id="KW-0645">Protease</keyword>
<evidence type="ECO:0000313" key="11">
    <source>
        <dbReference type="EMBL" id="AET31830.1"/>
    </source>
</evidence>
<comment type="catalytic activity">
    <reaction evidence="1 8 9">
        <text>Release of N-terminal amino acids, preferentially methionine, from peptides and arylamides.</text>
        <dbReference type="EC" id="3.4.11.18"/>
    </reaction>
</comment>
<evidence type="ECO:0000256" key="6">
    <source>
        <dbReference type="ARBA" id="ARBA00022723"/>
    </source>
</evidence>
<dbReference type="GO" id="GO:0005737">
    <property type="term" value="C:cytoplasm"/>
    <property type="evidence" value="ECO:0007669"/>
    <property type="project" value="TreeGrafter"/>
</dbReference>
<comment type="cofactor">
    <cofactor evidence="2">
        <name>Mn(2+)</name>
        <dbReference type="ChEBI" id="CHEBI:29035"/>
    </cofactor>
</comment>
<comment type="cofactor">
    <cofactor evidence="8">
        <name>Co(2+)</name>
        <dbReference type="ChEBI" id="CHEBI:48828"/>
    </cofactor>
    <cofactor evidence="8">
        <name>Zn(2+)</name>
        <dbReference type="ChEBI" id="CHEBI:29105"/>
    </cofactor>
    <cofactor evidence="8">
        <name>Mn(2+)</name>
        <dbReference type="ChEBI" id="CHEBI:29035"/>
    </cofactor>
    <cofactor evidence="8">
        <name>Fe(2+)</name>
        <dbReference type="ChEBI" id="CHEBI:29033"/>
    </cofactor>
    <text evidence="8">Binds 2 divalent metal cations per subunit. Has a high-affinity and a low affinity metal-binding site. The true nature of the physiological cofactor is under debate. The enzyme is active with cobalt, zinc, manganese or divalent iron ions. Most likely, methionine aminopeptidases function as mononuclear Fe(2+)-metalloproteases under physiological conditions, and the catalytically relevant metal-binding site has been assigned to the histidine-containing high-affinity site.</text>
</comment>
<evidence type="ECO:0000259" key="10">
    <source>
        <dbReference type="Pfam" id="PF00557"/>
    </source>
</evidence>
<reference evidence="11 12" key="1">
    <citation type="journal article" date="2012" name="J. Bacteriol.">
        <title>Complete genome sequence of strain 1860, a crenarchaeon of the genus pyrobaculum able to grow with various electron acceptors.</title>
        <authorList>
            <person name="Mardanov A.V."/>
            <person name="Gumerov V.M."/>
            <person name="Slobodkina G.B."/>
            <person name="Beletsky A.V."/>
            <person name="Bonch-Osmolovskaya E.A."/>
            <person name="Ravin N.V."/>
            <person name="Skryabin K.G."/>
        </authorList>
    </citation>
    <scope>NUCLEOTIDE SEQUENCE [LARGE SCALE GENOMIC DNA]</scope>
    <source>
        <strain evidence="11 12">1860</strain>
    </source>
</reference>
<dbReference type="PANTHER" id="PTHR45777">
    <property type="entry name" value="METHIONINE AMINOPEPTIDASE 2"/>
    <property type="match status" value="1"/>
</dbReference>
<keyword evidence="6 8" id="KW-0479">Metal-binding</keyword>
<sequence length="291" mass="31964">MLRTLRQVGDVVHKSLKYAMDLAQPDMPVLELCEKVEAFIRSSDAKPAFPVNVSINEVAAHYTAKRGDQLRIPRSGLVKIDVGAQRDGYIVDAAVTVALGSVFVNLQKAARAALEAALNTARPGVKAWQIGDSVEKVIKNFGFNPVYNLTGHKIERFILHAGYVIPNYPDKSASQALAPGDVYAIEPFVTNGEGYVADGREVTIYRLLRMRHKNLQHVIDLVSAEVGPLPFTPRWFPQLDDSTIATALKAGVLHGYEVLVERSRGFVAQFEDTVYVGEGEVVPLARTLELL</sequence>
<evidence type="ECO:0000256" key="5">
    <source>
        <dbReference type="ARBA" id="ARBA00022670"/>
    </source>
</evidence>